<dbReference type="Gene3D" id="2.60.40.1090">
    <property type="entry name" value="Fimbrial-type adhesion domain"/>
    <property type="match status" value="1"/>
</dbReference>
<dbReference type="Proteomes" id="UP001335910">
    <property type="component" value="Unassembled WGS sequence"/>
</dbReference>
<organism evidence="2 3">
    <name type="scientific">Lelliottia amnigena</name>
    <name type="common">Enterobacter amnigenus</name>
    <dbReference type="NCBI Taxonomy" id="61646"/>
    <lineage>
        <taxon>Bacteria</taxon>
        <taxon>Pseudomonadati</taxon>
        <taxon>Pseudomonadota</taxon>
        <taxon>Gammaproteobacteria</taxon>
        <taxon>Enterobacterales</taxon>
        <taxon>Enterobacteriaceae</taxon>
        <taxon>Lelliottia</taxon>
    </lineage>
</organism>
<reference evidence="2 3" key="1">
    <citation type="submission" date="2023-10" db="EMBL/GenBank/DDBJ databases">
        <title>Wastewater isolates of ESBL- and carbapenemase-producing Gram-negative bacteria from New Zealand.</title>
        <authorList>
            <person name="Straub C."/>
            <person name="Weaver L."/>
            <person name="Cornelius A."/>
            <person name="Mcgill E."/>
            <person name="Dyet K."/>
            <person name="White L."/>
            <person name="Pattis I."/>
        </authorList>
    </citation>
    <scope>NUCLEOTIDE SEQUENCE [LARGE SCALE GENOMIC DNA]</scope>
    <source>
        <strain evidence="2 3">ESBL35</strain>
    </source>
</reference>
<name>A0ABU7UH12_LELAM</name>
<dbReference type="SUPFAM" id="SSF49401">
    <property type="entry name" value="Bacterial adhesins"/>
    <property type="match status" value="1"/>
</dbReference>
<evidence type="ECO:0000313" key="3">
    <source>
        <dbReference type="Proteomes" id="UP001335910"/>
    </source>
</evidence>
<dbReference type="InterPro" id="IPR008966">
    <property type="entry name" value="Adhesion_dom_sf"/>
</dbReference>
<sequence>MLMKHLKSPFYFMGFLLLLIIFSTGKQAFATITGVQGFVTAKGATICYPATIPPYSEGESGTFRPVCTLTIPANVYMPKSGMYKISALLGWEYESKGNALYIDATKPLAEQDLYDGKVGNSITALGSWSTPVTMCYNFFSVETGQYYSVPGASWSSCAQSPAPPLPPTPPAPEVACHINNDVNTLNVNFTSIDRNSLPVEPTTGEIIHKTIPVNCTGGDATFNMVFNYTSLTVNGTDVIQTSTNGVGVTLIYNNRAIPPTTVTSLAFPEGANTIDLGFEIVRDSSVNIKDIATGAFSASAVMVLTQM</sequence>
<evidence type="ECO:0000259" key="1">
    <source>
        <dbReference type="Pfam" id="PF00419"/>
    </source>
</evidence>
<dbReference type="Pfam" id="PF00419">
    <property type="entry name" value="Fimbrial"/>
    <property type="match status" value="1"/>
</dbReference>
<protein>
    <submittedName>
        <fullName evidence="2">Fimbrial protein</fullName>
    </submittedName>
</protein>
<dbReference type="InterPro" id="IPR000259">
    <property type="entry name" value="Adhesion_dom_fimbrial"/>
</dbReference>
<dbReference type="InterPro" id="IPR036937">
    <property type="entry name" value="Adhesion_dom_fimbrial_sf"/>
</dbReference>
<proteinExistence type="predicted"/>
<dbReference type="EMBL" id="JAZKLI010000001">
    <property type="protein sequence ID" value="MEE9685601.1"/>
    <property type="molecule type" value="Genomic_DNA"/>
</dbReference>
<keyword evidence="3" id="KW-1185">Reference proteome</keyword>
<comment type="caution">
    <text evidence="2">The sequence shown here is derived from an EMBL/GenBank/DDBJ whole genome shotgun (WGS) entry which is preliminary data.</text>
</comment>
<evidence type="ECO:0000313" key="2">
    <source>
        <dbReference type="EMBL" id="MEE9685601.1"/>
    </source>
</evidence>
<dbReference type="RefSeq" id="WP_331390475.1">
    <property type="nucleotide sequence ID" value="NZ_JAZKLB010000001.1"/>
</dbReference>
<feature type="domain" description="Fimbrial-type adhesion" evidence="1">
    <location>
        <begin position="174"/>
        <end position="304"/>
    </location>
</feature>
<gene>
    <name evidence="2" type="ORF">V4839_19255</name>
</gene>
<accession>A0ABU7UH12</accession>